<name>A0A6J5LU61_9CAUD</name>
<reference evidence="1" key="1">
    <citation type="submission" date="2020-04" db="EMBL/GenBank/DDBJ databases">
        <authorList>
            <person name="Chiriac C."/>
            <person name="Salcher M."/>
            <person name="Ghai R."/>
            <person name="Kavagutti S V."/>
        </authorList>
    </citation>
    <scope>NUCLEOTIDE SEQUENCE</scope>
</reference>
<organism evidence="1">
    <name type="scientific">uncultured Caudovirales phage</name>
    <dbReference type="NCBI Taxonomy" id="2100421"/>
    <lineage>
        <taxon>Viruses</taxon>
        <taxon>Duplodnaviria</taxon>
        <taxon>Heunggongvirae</taxon>
        <taxon>Uroviricota</taxon>
        <taxon>Caudoviricetes</taxon>
        <taxon>Peduoviridae</taxon>
        <taxon>Maltschvirus</taxon>
        <taxon>Maltschvirus maltsch</taxon>
    </lineage>
</organism>
<gene>
    <name evidence="1" type="ORF">UFOVP308_6</name>
</gene>
<accession>A0A6J5LU61</accession>
<evidence type="ECO:0000313" key="1">
    <source>
        <dbReference type="EMBL" id="CAB4136490.1"/>
    </source>
</evidence>
<dbReference type="EMBL" id="LR796319">
    <property type="protein sequence ID" value="CAB4136490.1"/>
    <property type="molecule type" value="Genomic_DNA"/>
</dbReference>
<protein>
    <submittedName>
        <fullName evidence="1">Uncharacterized protein</fullName>
    </submittedName>
</protein>
<proteinExistence type="predicted"/>
<sequence length="51" mass="5837">MRICKCGGIVGQHQLTNNREAWTCRSCGRYEIVEVKKPDKPEDDRSEDGKV</sequence>